<keyword evidence="5 8" id="KW-0812">Transmembrane</keyword>
<keyword evidence="7 8" id="KW-0472">Membrane</keyword>
<feature type="domain" description="Glycosyltransferase RgtA/B/C/D-like" evidence="9">
    <location>
        <begin position="98"/>
        <end position="231"/>
    </location>
</feature>
<evidence type="ECO:0000256" key="7">
    <source>
        <dbReference type="ARBA" id="ARBA00023136"/>
    </source>
</evidence>
<dbReference type="Proteomes" id="UP000296469">
    <property type="component" value="Chromosome"/>
</dbReference>
<evidence type="ECO:0000313" key="11">
    <source>
        <dbReference type="Proteomes" id="UP000296469"/>
    </source>
</evidence>
<feature type="transmembrane region" description="Helical" evidence="8">
    <location>
        <begin position="372"/>
        <end position="392"/>
    </location>
</feature>
<feature type="transmembrane region" description="Helical" evidence="8">
    <location>
        <begin position="136"/>
        <end position="153"/>
    </location>
</feature>
<organism evidence="10 11">
    <name type="scientific">Cellulomonas shaoxiangyii</name>
    <dbReference type="NCBI Taxonomy" id="2566013"/>
    <lineage>
        <taxon>Bacteria</taxon>
        <taxon>Bacillati</taxon>
        <taxon>Actinomycetota</taxon>
        <taxon>Actinomycetes</taxon>
        <taxon>Micrococcales</taxon>
        <taxon>Cellulomonadaceae</taxon>
        <taxon>Cellulomonas</taxon>
    </lineage>
</organism>
<dbReference type="GO" id="GO:0005886">
    <property type="term" value="C:plasma membrane"/>
    <property type="evidence" value="ECO:0007669"/>
    <property type="project" value="UniProtKB-SubCell"/>
</dbReference>
<dbReference type="Pfam" id="PF13231">
    <property type="entry name" value="PMT_2"/>
    <property type="match status" value="1"/>
</dbReference>
<dbReference type="InterPro" id="IPR038731">
    <property type="entry name" value="RgtA/B/C-like"/>
</dbReference>
<evidence type="ECO:0000256" key="5">
    <source>
        <dbReference type="ARBA" id="ARBA00022692"/>
    </source>
</evidence>
<dbReference type="EMBL" id="CP039291">
    <property type="protein sequence ID" value="QCB95017.1"/>
    <property type="molecule type" value="Genomic_DNA"/>
</dbReference>
<name>A0A4P7SNA2_9CELL</name>
<dbReference type="KEGG" id="celz:E5225_17055"/>
<feature type="transmembrane region" description="Helical" evidence="8">
    <location>
        <begin position="228"/>
        <end position="246"/>
    </location>
</feature>
<keyword evidence="4" id="KW-0808">Transferase</keyword>
<evidence type="ECO:0000256" key="4">
    <source>
        <dbReference type="ARBA" id="ARBA00022679"/>
    </source>
</evidence>
<dbReference type="AlphaFoldDB" id="A0A4P7SNA2"/>
<evidence type="ECO:0000256" key="3">
    <source>
        <dbReference type="ARBA" id="ARBA00022676"/>
    </source>
</evidence>
<sequence>MSVSVDERRHEPLHGRRGRVVPWVLRSLPLTAVLLAVAVLYGTNLGGYPAFVNDDEGTYYAQAWAVLTQGRLTHYSYWYDHPPLGWIQLAAGLPLGRRLSGDAPVLVGGRAVMAAVMVVSAALLHRVAGNLGLPRAARLVVVLVWCLSPLTVFLGRQVLLDSVALAWLLASVAAATGPGDRRRHVLSGLCFGIAVLSKETALLAGPGILVALCTVGGGRPRRRAVTDWLAAAGLVPGCYLLVTALAGDAPALLGAVAWQLGGREGSGSVLDAGSVAHGVLASWLAHDPYLLLVGTAVAPLALLSRTGRGIALIPLVLVAAGLRPGGYLPAMHAILVLPFLALVVVHTAWRAWRTVRDRGHAPAPLPRPAATAARAAPAVLVALVAAAVVVVAPPWARGARAALTQDHNAPYRQALAFVATRVPRDTVVLTDDTTWNDLVRLGWSGDGWEGPLWHYKLDRDPDAAAHLPDGWRDVDYVLAGRGMGSLLGTDAISWQQSPQVLSAWQNSTVVRAWGPADAQVVLRRVDPDGTDGCVRWTCPAHEPTW</sequence>
<dbReference type="RefSeq" id="WP_135972147.1">
    <property type="nucleotide sequence ID" value="NZ_CP039291.1"/>
</dbReference>
<reference evidence="10 11" key="1">
    <citation type="submission" date="2019-04" db="EMBL/GenBank/DDBJ databases">
        <title>Isolation and identification of Cellulomonas shaoxiangyii sp. Nov. isolated from feces of the Tibetan antelopes (Pantholops hodgsonii) in the Qinghai-Tibet plateau of China.</title>
        <authorList>
            <person name="Tian Z."/>
        </authorList>
    </citation>
    <scope>NUCLEOTIDE SEQUENCE [LARGE SCALE GENOMIC DNA]</scope>
    <source>
        <strain evidence="10 11">Z28</strain>
    </source>
</reference>
<keyword evidence="11" id="KW-1185">Reference proteome</keyword>
<evidence type="ECO:0000313" key="10">
    <source>
        <dbReference type="EMBL" id="QCB95017.1"/>
    </source>
</evidence>
<keyword evidence="6 8" id="KW-1133">Transmembrane helix</keyword>
<evidence type="ECO:0000256" key="6">
    <source>
        <dbReference type="ARBA" id="ARBA00022989"/>
    </source>
</evidence>
<accession>A0A4P7SNA2</accession>
<dbReference type="PANTHER" id="PTHR33908:SF11">
    <property type="entry name" value="MEMBRANE PROTEIN"/>
    <property type="match status" value="1"/>
</dbReference>
<dbReference type="PANTHER" id="PTHR33908">
    <property type="entry name" value="MANNOSYLTRANSFERASE YKCB-RELATED"/>
    <property type="match status" value="1"/>
</dbReference>
<dbReference type="InterPro" id="IPR050297">
    <property type="entry name" value="LipidA_mod_glycosyltrf_83"/>
</dbReference>
<keyword evidence="3" id="KW-0328">Glycosyltransferase</keyword>
<comment type="subcellular location">
    <subcellularLocation>
        <location evidence="1">Cell membrane</location>
        <topology evidence="1">Multi-pass membrane protein</topology>
    </subcellularLocation>
</comment>
<proteinExistence type="predicted"/>
<evidence type="ECO:0000256" key="2">
    <source>
        <dbReference type="ARBA" id="ARBA00022475"/>
    </source>
</evidence>
<evidence type="ECO:0000256" key="8">
    <source>
        <dbReference type="SAM" id="Phobius"/>
    </source>
</evidence>
<feature type="transmembrane region" description="Helical" evidence="8">
    <location>
        <begin position="334"/>
        <end position="352"/>
    </location>
</feature>
<dbReference type="OrthoDB" id="3207667at2"/>
<feature type="transmembrane region" description="Helical" evidence="8">
    <location>
        <begin position="20"/>
        <end position="41"/>
    </location>
</feature>
<dbReference type="GO" id="GO:0016763">
    <property type="term" value="F:pentosyltransferase activity"/>
    <property type="evidence" value="ECO:0007669"/>
    <property type="project" value="TreeGrafter"/>
</dbReference>
<feature type="transmembrane region" description="Helical" evidence="8">
    <location>
        <begin position="103"/>
        <end position="124"/>
    </location>
</feature>
<evidence type="ECO:0000259" key="9">
    <source>
        <dbReference type="Pfam" id="PF13231"/>
    </source>
</evidence>
<keyword evidence="2" id="KW-1003">Cell membrane</keyword>
<dbReference type="GO" id="GO:0009103">
    <property type="term" value="P:lipopolysaccharide biosynthetic process"/>
    <property type="evidence" value="ECO:0007669"/>
    <property type="project" value="UniProtKB-ARBA"/>
</dbReference>
<evidence type="ECO:0000256" key="1">
    <source>
        <dbReference type="ARBA" id="ARBA00004651"/>
    </source>
</evidence>
<gene>
    <name evidence="10" type="ORF">E5225_17055</name>
</gene>
<protein>
    <recommendedName>
        <fullName evidence="9">Glycosyltransferase RgtA/B/C/D-like domain-containing protein</fullName>
    </recommendedName>
</protein>